<evidence type="ECO:0000256" key="1">
    <source>
        <dbReference type="ARBA" id="ARBA00023015"/>
    </source>
</evidence>
<dbReference type="PANTHER" id="PTHR30363:SF56">
    <property type="entry name" value="TRANSCRIPTIONAL REGULATOR, DEOR FAMILY"/>
    <property type="match status" value="1"/>
</dbReference>
<dbReference type="PROSITE" id="PS00894">
    <property type="entry name" value="HTH_DEOR_1"/>
    <property type="match status" value="1"/>
</dbReference>
<protein>
    <submittedName>
        <fullName evidence="5">DeoR family fructose operon transcriptional repressor</fullName>
    </submittedName>
</protein>
<evidence type="ECO:0000259" key="4">
    <source>
        <dbReference type="PROSITE" id="PS51000"/>
    </source>
</evidence>
<dbReference type="Proteomes" id="UP001296943">
    <property type="component" value="Unassembled WGS sequence"/>
</dbReference>
<organism evidence="5 6">
    <name type="scientific">Aquibacillus albus</name>
    <dbReference type="NCBI Taxonomy" id="1168171"/>
    <lineage>
        <taxon>Bacteria</taxon>
        <taxon>Bacillati</taxon>
        <taxon>Bacillota</taxon>
        <taxon>Bacilli</taxon>
        <taxon>Bacillales</taxon>
        <taxon>Bacillaceae</taxon>
        <taxon>Aquibacillus</taxon>
    </lineage>
</organism>
<evidence type="ECO:0000256" key="3">
    <source>
        <dbReference type="ARBA" id="ARBA00023163"/>
    </source>
</evidence>
<keyword evidence="1" id="KW-0805">Transcription regulation</keyword>
<proteinExistence type="predicted"/>
<dbReference type="Gene3D" id="3.40.50.1360">
    <property type="match status" value="1"/>
</dbReference>
<dbReference type="SUPFAM" id="SSF100950">
    <property type="entry name" value="NagB/RpiA/CoA transferase-like"/>
    <property type="match status" value="1"/>
</dbReference>
<evidence type="ECO:0000313" key="5">
    <source>
        <dbReference type="EMBL" id="MBM7571041.1"/>
    </source>
</evidence>
<keyword evidence="3" id="KW-0804">Transcription</keyword>
<dbReference type="Gene3D" id="1.10.10.10">
    <property type="entry name" value="Winged helix-like DNA-binding domain superfamily/Winged helix DNA-binding domain"/>
    <property type="match status" value="1"/>
</dbReference>
<keyword evidence="6" id="KW-1185">Reference proteome</keyword>
<dbReference type="InterPro" id="IPR050313">
    <property type="entry name" value="Carb_Metab_HTH_regulators"/>
</dbReference>
<dbReference type="Pfam" id="PF00455">
    <property type="entry name" value="DeoRC"/>
    <property type="match status" value="1"/>
</dbReference>
<dbReference type="Pfam" id="PF08220">
    <property type="entry name" value="HTH_DeoR"/>
    <property type="match status" value="1"/>
</dbReference>
<dbReference type="InterPro" id="IPR036388">
    <property type="entry name" value="WH-like_DNA-bd_sf"/>
</dbReference>
<dbReference type="PANTHER" id="PTHR30363">
    <property type="entry name" value="HTH-TYPE TRANSCRIPTIONAL REGULATOR SRLR-RELATED"/>
    <property type="match status" value="1"/>
</dbReference>
<comment type="caution">
    <text evidence="5">The sequence shown here is derived from an EMBL/GenBank/DDBJ whole genome shotgun (WGS) entry which is preliminary data.</text>
</comment>
<name>A0ABS2MYR8_9BACI</name>
<sequence length="250" mass="28023">MLTPKRHQLILDFIDKHNTVTIQDLVELTDASESTIRRDLSELERLEKIERVHGGATLKHSKNQELSFPEKATKYIDEKKGIAKCAASFVEPNECIYLDAGTTTFEMIPYLAQQNVIVVTNGLTHLEALGRYEISTYLLGGFVKHNTRALIGSGAISSLNNYRFDKCFLGVNGVHEHYGYTTPDPEEAMIKRSVLELAQQQFVLADHTKLNTISFANIADIHQATMITNEKVDVDVTPFQNKTSVKVVSL</sequence>
<reference evidence="5 6" key="1">
    <citation type="submission" date="2021-01" db="EMBL/GenBank/DDBJ databases">
        <title>Genomic Encyclopedia of Type Strains, Phase IV (KMG-IV): sequencing the most valuable type-strain genomes for metagenomic binning, comparative biology and taxonomic classification.</title>
        <authorList>
            <person name="Goeker M."/>
        </authorList>
    </citation>
    <scope>NUCLEOTIDE SEQUENCE [LARGE SCALE GENOMIC DNA]</scope>
    <source>
        <strain evidence="5 6">DSM 23711</strain>
    </source>
</reference>
<gene>
    <name evidence="5" type="ORF">JOC48_001521</name>
</gene>
<feature type="domain" description="HTH deoR-type" evidence="4">
    <location>
        <begin position="3"/>
        <end position="58"/>
    </location>
</feature>
<dbReference type="SUPFAM" id="SSF46785">
    <property type="entry name" value="Winged helix' DNA-binding domain"/>
    <property type="match status" value="1"/>
</dbReference>
<dbReference type="InterPro" id="IPR001034">
    <property type="entry name" value="DeoR_HTH"/>
</dbReference>
<dbReference type="RefSeq" id="WP_204498440.1">
    <property type="nucleotide sequence ID" value="NZ_JAFBDR010000006.1"/>
</dbReference>
<keyword evidence="2" id="KW-0238">DNA-binding</keyword>
<evidence type="ECO:0000313" key="6">
    <source>
        <dbReference type="Proteomes" id="UP001296943"/>
    </source>
</evidence>
<dbReference type="EMBL" id="JAFBDR010000006">
    <property type="protein sequence ID" value="MBM7571041.1"/>
    <property type="molecule type" value="Genomic_DNA"/>
</dbReference>
<dbReference type="PROSITE" id="PS51000">
    <property type="entry name" value="HTH_DEOR_2"/>
    <property type="match status" value="1"/>
</dbReference>
<dbReference type="InterPro" id="IPR037171">
    <property type="entry name" value="NagB/RpiA_transferase-like"/>
</dbReference>
<dbReference type="InterPro" id="IPR018356">
    <property type="entry name" value="Tscrpt_reg_HTH_DeoR_CS"/>
</dbReference>
<dbReference type="InterPro" id="IPR036390">
    <property type="entry name" value="WH_DNA-bd_sf"/>
</dbReference>
<evidence type="ECO:0000256" key="2">
    <source>
        <dbReference type="ARBA" id="ARBA00023125"/>
    </source>
</evidence>
<dbReference type="InterPro" id="IPR014036">
    <property type="entry name" value="DeoR-like_C"/>
</dbReference>
<accession>A0ABS2MYR8</accession>
<dbReference type="SMART" id="SM01134">
    <property type="entry name" value="DeoRC"/>
    <property type="match status" value="1"/>
</dbReference>
<dbReference type="SMART" id="SM00420">
    <property type="entry name" value="HTH_DEOR"/>
    <property type="match status" value="1"/>
</dbReference>
<dbReference type="PRINTS" id="PR00037">
    <property type="entry name" value="HTHLACR"/>
</dbReference>